<gene>
    <name evidence="3" type="ORF">CBOVIS_LOCUS7331</name>
</gene>
<dbReference type="GO" id="GO:0035098">
    <property type="term" value="C:ESC/E(Z) complex"/>
    <property type="evidence" value="ECO:0007669"/>
    <property type="project" value="TreeGrafter"/>
</dbReference>
<name>A0A8S1EMN1_9PELO</name>
<feature type="domain" description="C2H2-type" evidence="2">
    <location>
        <begin position="151"/>
        <end position="176"/>
    </location>
</feature>
<feature type="compositionally biased region" description="Basic and acidic residues" evidence="1">
    <location>
        <begin position="370"/>
        <end position="379"/>
    </location>
</feature>
<evidence type="ECO:0000259" key="2">
    <source>
        <dbReference type="SMART" id="SM00355"/>
    </source>
</evidence>
<protein>
    <recommendedName>
        <fullName evidence="2">C2H2-type domain-containing protein</fullName>
    </recommendedName>
</protein>
<comment type="caution">
    <text evidence="3">The sequence shown here is derived from an EMBL/GenBank/DDBJ whole genome shotgun (WGS) entry which is preliminary data.</text>
</comment>
<dbReference type="GO" id="GO:0008270">
    <property type="term" value="F:zinc ion binding"/>
    <property type="evidence" value="ECO:0007669"/>
    <property type="project" value="UniProtKB-KW"/>
</dbReference>
<feature type="compositionally biased region" description="Acidic residues" evidence="1">
    <location>
        <begin position="358"/>
        <end position="369"/>
    </location>
</feature>
<feature type="domain" description="C2H2-type" evidence="2">
    <location>
        <begin position="113"/>
        <end position="144"/>
    </location>
</feature>
<proteinExistence type="predicted"/>
<dbReference type="InterPro" id="IPR013087">
    <property type="entry name" value="Znf_C2H2_type"/>
</dbReference>
<dbReference type="PANTHER" id="PTHR46541">
    <property type="entry name" value="ZINC FINGER PROTEIN AEBP2"/>
    <property type="match status" value="1"/>
</dbReference>
<accession>A0A8S1EMN1</accession>
<evidence type="ECO:0000313" key="3">
    <source>
        <dbReference type="EMBL" id="CAB3405091.1"/>
    </source>
</evidence>
<dbReference type="InterPro" id="IPR052130">
    <property type="entry name" value="AEBP2/jing_C2H2-ZnF"/>
</dbReference>
<keyword evidence="4" id="KW-1185">Reference proteome</keyword>
<dbReference type="EMBL" id="CADEPM010000004">
    <property type="protein sequence ID" value="CAB3405091.1"/>
    <property type="molecule type" value="Genomic_DNA"/>
</dbReference>
<organism evidence="3 4">
    <name type="scientific">Caenorhabditis bovis</name>
    <dbReference type="NCBI Taxonomy" id="2654633"/>
    <lineage>
        <taxon>Eukaryota</taxon>
        <taxon>Metazoa</taxon>
        <taxon>Ecdysozoa</taxon>
        <taxon>Nematoda</taxon>
        <taxon>Chromadorea</taxon>
        <taxon>Rhabditida</taxon>
        <taxon>Rhabditina</taxon>
        <taxon>Rhabditomorpha</taxon>
        <taxon>Rhabditoidea</taxon>
        <taxon>Rhabditidae</taxon>
        <taxon>Peloderinae</taxon>
        <taxon>Caenorhabditis</taxon>
    </lineage>
</organism>
<dbReference type="OrthoDB" id="9984614at2759"/>
<dbReference type="GO" id="GO:0006357">
    <property type="term" value="P:regulation of transcription by RNA polymerase II"/>
    <property type="evidence" value="ECO:0007669"/>
    <property type="project" value="TreeGrafter"/>
</dbReference>
<dbReference type="PANTHER" id="PTHR46541:SF1">
    <property type="entry name" value="ZINC FINGER PROTEIN AEBP2"/>
    <property type="match status" value="1"/>
</dbReference>
<feature type="domain" description="C2H2-type" evidence="2">
    <location>
        <begin position="75"/>
        <end position="100"/>
    </location>
</feature>
<reference evidence="3 4" key="1">
    <citation type="submission" date="2020-04" db="EMBL/GenBank/DDBJ databases">
        <authorList>
            <person name="Laetsch R D."/>
            <person name="Stevens L."/>
            <person name="Kumar S."/>
            <person name="Blaxter L. M."/>
        </authorList>
    </citation>
    <scope>NUCLEOTIDE SEQUENCE [LARGE SCALE GENOMIC DNA]</scope>
</reference>
<evidence type="ECO:0000313" key="4">
    <source>
        <dbReference type="Proteomes" id="UP000494206"/>
    </source>
</evidence>
<dbReference type="Gene3D" id="3.30.160.60">
    <property type="entry name" value="Classic Zinc Finger"/>
    <property type="match status" value="1"/>
</dbReference>
<evidence type="ECO:0000256" key="1">
    <source>
        <dbReference type="SAM" id="MobiDB-lite"/>
    </source>
</evidence>
<feature type="region of interest" description="Disordered" evidence="1">
    <location>
        <begin position="352"/>
        <end position="415"/>
    </location>
</feature>
<sequence length="445" mass="50185">MTVGSLSTSSSSAAAAEGVVKSEHAFIDDERHVKLAPSPSTSSIASATSSSTASNRLAFLEKIVKIEIDDDFFAQKCKWSSCCLTASSSDEIYDHVIEEHINAIMSKEEVESVRCEWDNCRTEVCRGTMAKKIDWLQKHYRSRHAVNARSFKCLIDGCAARASTSKQLEEHVLHAHIDAERKARKKAEAERKAVKPPKNPFRWSQQEYLVPGLTEGSSSLTFSHRDVYADRNQFYLDNDGKVKFEPVWSEKPKGSAKRKMGYGAEWYAKYQLVLADSEPEKKANKNECFNVEEEEKLTLADLFPSAAQRNRETAPVDVLEKPKIKVLKRKARKSFESGVCAPETLPKRSRRSLPYGVFEEDSTDNEDDYGFERIPETLRRPTTTAPPPRAIKRANSIESTSSSSQESDGKPDDDYSMRLAKFARYGLYPIKASVYLALIENRRKL</sequence>
<dbReference type="Proteomes" id="UP000494206">
    <property type="component" value="Unassembled WGS sequence"/>
</dbReference>
<dbReference type="SMART" id="SM00355">
    <property type="entry name" value="ZnF_C2H2"/>
    <property type="match status" value="3"/>
</dbReference>
<dbReference type="AlphaFoldDB" id="A0A8S1EMN1"/>
<feature type="compositionally biased region" description="Low complexity" evidence="1">
    <location>
        <begin position="393"/>
        <end position="406"/>
    </location>
</feature>